<dbReference type="CDD" id="cd04048">
    <property type="entry name" value="C2A_Copine"/>
    <property type="match status" value="1"/>
</dbReference>
<dbReference type="SUPFAM" id="SSF49562">
    <property type="entry name" value="C2 domain (Calcium/lipid-binding domain, CaLB)"/>
    <property type="match status" value="1"/>
</dbReference>
<dbReference type="InterPro" id="IPR000008">
    <property type="entry name" value="C2_dom"/>
</dbReference>
<dbReference type="InterPro" id="IPR045052">
    <property type="entry name" value="Copine"/>
</dbReference>
<organism evidence="3">
    <name type="scientific">Timspurckia oligopyrenoides</name>
    <dbReference type="NCBI Taxonomy" id="708627"/>
    <lineage>
        <taxon>Eukaryota</taxon>
        <taxon>Rhodophyta</taxon>
        <taxon>Bangiophyceae</taxon>
        <taxon>Porphyridiales</taxon>
        <taxon>Porphyridiaceae</taxon>
        <taxon>Timspurckia</taxon>
    </lineage>
</organism>
<dbReference type="EMBL" id="HBFP01009797">
    <property type="protein sequence ID" value="CAD8822636.1"/>
    <property type="molecule type" value="Transcribed_RNA"/>
</dbReference>
<dbReference type="PANTHER" id="PTHR10857:SF106">
    <property type="entry name" value="C2 DOMAIN-CONTAINING PROTEIN"/>
    <property type="match status" value="1"/>
</dbReference>
<dbReference type="Pfam" id="PF00168">
    <property type="entry name" value="C2"/>
    <property type="match status" value="1"/>
</dbReference>
<reference evidence="3" key="1">
    <citation type="submission" date="2021-01" db="EMBL/GenBank/DDBJ databases">
        <authorList>
            <person name="Corre E."/>
            <person name="Pelletier E."/>
            <person name="Niang G."/>
            <person name="Scheremetjew M."/>
            <person name="Finn R."/>
            <person name="Kale V."/>
            <person name="Holt S."/>
            <person name="Cochrane G."/>
            <person name="Meng A."/>
            <person name="Brown T."/>
            <person name="Cohen L."/>
        </authorList>
    </citation>
    <scope>NUCLEOTIDE SEQUENCE</scope>
    <source>
        <strain evidence="3">CCMP3278</strain>
    </source>
</reference>
<accession>A0A7S1ETA5</accession>
<evidence type="ECO:0000313" key="3">
    <source>
        <dbReference type="EMBL" id="CAD8822636.1"/>
    </source>
</evidence>
<proteinExistence type="predicted"/>
<dbReference type="PROSITE" id="PS50004">
    <property type="entry name" value="C2"/>
    <property type="match status" value="1"/>
</dbReference>
<protein>
    <recommendedName>
        <fullName evidence="2">C2 domain-containing protein</fullName>
    </recommendedName>
</protein>
<gene>
    <name evidence="3" type="ORF">TOLI1172_LOCUS7032</name>
</gene>
<name>A0A7S1ETA5_9RHOD</name>
<feature type="region of interest" description="Disordered" evidence="1">
    <location>
        <begin position="1"/>
        <end position="23"/>
    </location>
</feature>
<dbReference type="AlphaFoldDB" id="A0A7S1ETA5"/>
<feature type="domain" description="C2" evidence="2">
    <location>
        <begin position="11"/>
        <end position="137"/>
    </location>
</feature>
<evidence type="ECO:0000259" key="2">
    <source>
        <dbReference type="PROSITE" id="PS50004"/>
    </source>
</evidence>
<sequence length="328" mass="37099">MFTVEGRNRVGVSRDPSRVRRNESASNSSIIQIAIQAHSLPNADKLSLSDPFCVLFEVSDSSHPIELLRTETVWNDLDPKFVRTVDVAVSDDLDSILRVEVYDRDSKSELLDKHNFLGGVTFSLSELNNAQARRLKLKLVQPDARKENKAWVTFLGTQLEFPDDQRSARIQFRSTLLRKKAILPQISSISMFYVISQARDDAAPFDWSPVYRSEVLSSADGKSDGAHLVFSDAKINFQSLNNSRMDQPNKLELYVFHRDGQHELVGHALFSVQDMYETETPVFYSDFHSGESDKKIGVLKSQLTSCQEGVFSFQLQADINGSEKYKPL</sequence>
<dbReference type="PANTHER" id="PTHR10857">
    <property type="entry name" value="COPINE"/>
    <property type="match status" value="1"/>
</dbReference>
<evidence type="ECO:0000256" key="1">
    <source>
        <dbReference type="SAM" id="MobiDB-lite"/>
    </source>
</evidence>
<dbReference type="SMART" id="SM00239">
    <property type="entry name" value="C2"/>
    <property type="match status" value="1"/>
</dbReference>
<dbReference type="GO" id="GO:0005886">
    <property type="term" value="C:plasma membrane"/>
    <property type="evidence" value="ECO:0007669"/>
    <property type="project" value="TreeGrafter"/>
</dbReference>
<dbReference type="GO" id="GO:0071277">
    <property type="term" value="P:cellular response to calcium ion"/>
    <property type="evidence" value="ECO:0007669"/>
    <property type="project" value="TreeGrafter"/>
</dbReference>
<dbReference type="InterPro" id="IPR035892">
    <property type="entry name" value="C2_domain_sf"/>
</dbReference>
<dbReference type="GO" id="GO:0005544">
    <property type="term" value="F:calcium-dependent phospholipid binding"/>
    <property type="evidence" value="ECO:0007669"/>
    <property type="project" value="InterPro"/>
</dbReference>
<dbReference type="Gene3D" id="2.60.40.150">
    <property type="entry name" value="C2 domain"/>
    <property type="match status" value="1"/>
</dbReference>